<dbReference type="Gene3D" id="3.40.710.10">
    <property type="entry name" value="DD-peptidase/beta-lactamase superfamily"/>
    <property type="match status" value="1"/>
</dbReference>
<dbReference type="PANTHER" id="PTHR46825">
    <property type="entry name" value="D-ALANYL-D-ALANINE-CARBOXYPEPTIDASE/ENDOPEPTIDASE AMPH"/>
    <property type="match status" value="1"/>
</dbReference>
<gene>
    <name evidence="3" type="ORF">M4486_12350</name>
</gene>
<evidence type="ECO:0000259" key="2">
    <source>
        <dbReference type="Pfam" id="PF00144"/>
    </source>
</evidence>
<feature type="region of interest" description="Disordered" evidence="1">
    <location>
        <begin position="1"/>
        <end position="21"/>
    </location>
</feature>
<organism evidence="3 4">
    <name type="scientific">Brachybacterium kimchii</name>
    <dbReference type="NCBI Taxonomy" id="2942909"/>
    <lineage>
        <taxon>Bacteria</taxon>
        <taxon>Bacillati</taxon>
        <taxon>Actinomycetota</taxon>
        <taxon>Actinomycetes</taxon>
        <taxon>Micrococcales</taxon>
        <taxon>Dermabacteraceae</taxon>
        <taxon>Brachybacterium</taxon>
    </lineage>
</organism>
<feature type="domain" description="Beta-lactamase-related" evidence="2">
    <location>
        <begin position="26"/>
        <end position="390"/>
    </location>
</feature>
<name>A0ABY4N4Y2_9MICO</name>
<dbReference type="InterPro" id="IPR050491">
    <property type="entry name" value="AmpC-like"/>
</dbReference>
<reference evidence="3" key="1">
    <citation type="submission" date="2022-05" db="EMBL/GenBank/DDBJ databases">
        <title>Genomic analysis of Brachybacterium sp. CBA3104.</title>
        <authorList>
            <person name="Roh S.W."/>
            <person name="Kim Y.B."/>
            <person name="Kim Y."/>
        </authorList>
    </citation>
    <scope>NUCLEOTIDE SEQUENCE</scope>
    <source>
        <strain evidence="3">CBA3104</strain>
    </source>
</reference>
<dbReference type="Proteomes" id="UP001055868">
    <property type="component" value="Chromosome"/>
</dbReference>
<feature type="compositionally biased region" description="Polar residues" evidence="1">
    <location>
        <begin position="1"/>
        <end position="10"/>
    </location>
</feature>
<proteinExistence type="predicted"/>
<keyword evidence="4" id="KW-1185">Reference proteome</keyword>
<dbReference type="SUPFAM" id="SSF56601">
    <property type="entry name" value="beta-lactamase/transpeptidase-like"/>
    <property type="match status" value="1"/>
</dbReference>
<evidence type="ECO:0000256" key="1">
    <source>
        <dbReference type="SAM" id="MobiDB-lite"/>
    </source>
</evidence>
<protein>
    <submittedName>
        <fullName evidence="3">Beta-lactamase family protein</fullName>
    </submittedName>
</protein>
<dbReference type="PANTHER" id="PTHR46825:SF9">
    <property type="entry name" value="BETA-LACTAMASE-RELATED DOMAIN-CONTAINING PROTEIN"/>
    <property type="match status" value="1"/>
</dbReference>
<evidence type="ECO:0000313" key="3">
    <source>
        <dbReference type="EMBL" id="UQN28430.1"/>
    </source>
</evidence>
<dbReference type="RefSeq" id="WP_249477502.1">
    <property type="nucleotide sequence ID" value="NZ_CP097218.1"/>
</dbReference>
<dbReference type="EMBL" id="CP097218">
    <property type="protein sequence ID" value="UQN28430.1"/>
    <property type="molecule type" value="Genomic_DNA"/>
</dbReference>
<dbReference type="Pfam" id="PF00144">
    <property type="entry name" value="Beta-lactamase"/>
    <property type="match status" value="1"/>
</dbReference>
<evidence type="ECO:0000313" key="4">
    <source>
        <dbReference type="Proteomes" id="UP001055868"/>
    </source>
</evidence>
<accession>A0ABY4N4Y2</accession>
<dbReference type="InterPro" id="IPR012338">
    <property type="entry name" value="Beta-lactam/transpept-like"/>
</dbReference>
<sequence length="559" mass="59001">MPRTTTSHSPASVGPAVLPDEATSQIDRLARDAVDENRTAGVVWAVVGGHDHETPVLAAGAAGERRLVDGERAPDSAPMDVATISRIASMTKSFTTAAVLRLRDEGRVRLDDPISRHVPEAAHLDPVTPDSPAITVQDLLSMSAGLVTDNPWGDRQEAMTREEFAAMLAGGLGHVHAPGTGFEYSNTGFALLGRLIDELTGTPYDQYIAETFLRPLGMEDTAFSREGLDTARIATGHRLADREDRTRFEAVEFDSPGVYGAMAGLYSTVSDVATWVRFLAAADASDAADRDQSLLRTSSRREMQQLHRIQDTPALPDGPDGVSPGFTHVRGYGYGLVVERYPDLGEVVSHSGGYPGYGSFMVWHRDSGLGVVVLANSKYAPATRIAMDALRVIDAQAPHLLAARLPTAAPRTLEAAAAALDWLRAGIGADGAASGAPGGTTGATSDGLADGVADTWFADNMDLDISREERRRRLARALQSARLGADALDALHAEDAEVLSRASVRWTVAGGAGDGAGGDDSAGRRRLRVTLLMDPRADALIQSLDTVALDSTGAPVTAG</sequence>
<dbReference type="InterPro" id="IPR001466">
    <property type="entry name" value="Beta-lactam-related"/>
</dbReference>